<evidence type="ECO:0000313" key="1">
    <source>
        <dbReference type="EMBL" id="OMJ27383.1"/>
    </source>
</evidence>
<proteinExistence type="predicted"/>
<dbReference type="Proteomes" id="UP000187429">
    <property type="component" value="Unassembled WGS sequence"/>
</dbReference>
<protein>
    <submittedName>
        <fullName evidence="1">Uncharacterized protein</fullName>
    </submittedName>
</protein>
<comment type="caution">
    <text evidence="1">The sequence shown here is derived from an EMBL/GenBank/DDBJ whole genome shotgun (WGS) entry which is preliminary data.</text>
</comment>
<name>A0A1R1YKG1_9FUNG</name>
<evidence type="ECO:0000313" key="2">
    <source>
        <dbReference type="Proteomes" id="UP000187429"/>
    </source>
</evidence>
<gene>
    <name evidence="1" type="ORF">AYI69_g3182</name>
</gene>
<reference evidence="2" key="1">
    <citation type="submission" date="2017-01" db="EMBL/GenBank/DDBJ databases">
        <authorList>
            <person name="Wang Y."/>
            <person name="White M."/>
            <person name="Kvist S."/>
            <person name="Moncalvo J.-M."/>
        </authorList>
    </citation>
    <scope>NUCLEOTIDE SEQUENCE [LARGE SCALE GENOMIC DNA]</scope>
    <source>
        <strain evidence="2">ID-206-W2</strain>
    </source>
</reference>
<keyword evidence="2" id="KW-1185">Reference proteome</keyword>
<organism evidence="1 2">
    <name type="scientific">Smittium culicis</name>
    <dbReference type="NCBI Taxonomy" id="133412"/>
    <lineage>
        <taxon>Eukaryota</taxon>
        <taxon>Fungi</taxon>
        <taxon>Fungi incertae sedis</taxon>
        <taxon>Zoopagomycota</taxon>
        <taxon>Kickxellomycotina</taxon>
        <taxon>Harpellomycetes</taxon>
        <taxon>Harpellales</taxon>
        <taxon>Legeriomycetaceae</taxon>
        <taxon>Smittium</taxon>
    </lineage>
</organism>
<dbReference type="EMBL" id="LSSM01001046">
    <property type="protein sequence ID" value="OMJ27383.1"/>
    <property type="molecule type" value="Genomic_DNA"/>
</dbReference>
<dbReference type="OrthoDB" id="5603755at2759"/>
<accession>A0A1R1YKG1</accession>
<dbReference type="AlphaFoldDB" id="A0A1R1YKG1"/>
<sequence length="158" mass="18217">MLDWSLPIICNSIDSDIKERWKVNRTSRMKKYKVTVYNCANKDRHNCPAIQKIESFHETTEFRIYFAFEHSESCISGGISPKIGDIIIDTYLTKTKKPYQIQKFIEDMGIPVPIKVVYSYIGSYKKKAGLTNKKNVGLSTKKKVCQPSTTQRTEPLDQ</sequence>